<feature type="domain" description="EamA" evidence="7">
    <location>
        <begin position="159"/>
        <end position="285"/>
    </location>
</feature>
<feature type="transmembrane region" description="Helical" evidence="6">
    <location>
        <begin position="64"/>
        <end position="85"/>
    </location>
</feature>
<reference evidence="8 9" key="1">
    <citation type="submission" date="2019-02" db="EMBL/GenBank/DDBJ databases">
        <title>The draft genome of Acinetobacter halotolerans strain JCM 31009.</title>
        <authorList>
            <person name="Qin J."/>
            <person name="Feng Y."/>
            <person name="Nemec A."/>
            <person name="Zong Z."/>
        </authorList>
    </citation>
    <scope>NUCLEOTIDE SEQUENCE [LARGE SCALE GENOMIC DNA]</scope>
    <source>
        <strain evidence="8 9">JCM 31009</strain>
    </source>
</reference>
<dbReference type="Pfam" id="PF00892">
    <property type="entry name" value="EamA"/>
    <property type="match status" value="1"/>
</dbReference>
<evidence type="ECO:0000313" key="8">
    <source>
        <dbReference type="EMBL" id="RZF56718.1"/>
    </source>
</evidence>
<dbReference type="InterPro" id="IPR051258">
    <property type="entry name" value="Diverse_Substrate_Transporter"/>
</dbReference>
<dbReference type="SUPFAM" id="SSF103481">
    <property type="entry name" value="Multidrug resistance efflux transporter EmrE"/>
    <property type="match status" value="2"/>
</dbReference>
<evidence type="ECO:0000256" key="4">
    <source>
        <dbReference type="ARBA" id="ARBA00022989"/>
    </source>
</evidence>
<organism evidence="8 9">
    <name type="scientific">Acinetobacter halotolerans</name>
    <dbReference type="NCBI Taxonomy" id="1752076"/>
    <lineage>
        <taxon>Bacteria</taxon>
        <taxon>Pseudomonadati</taxon>
        <taxon>Pseudomonadota</taxon>
        <taxon>Gammaproteobacteria</taxon>
        <taxon>Moraxellales</taxon>
        <taxon>Moraxellaceae</taxon>
        <taxon>Acinetobacter</taxon>
    </lineage>
</organism>
<gene>
    <name evidence="8" type="ORF">EXE30_00205</name>
</gene>
<dbReference type="Proteomes" id="UP000292110">
    <property type="component" value="Unassembled WGS sequence"/>
</dbReference>
<evidence type="ECO:0000256" key="3">
    <source>
        <dbReference type="ARBA" id="ARBA00022692"/>
    </source>
</evidence>
<feature type="transmembrane region" description="Helical" evidence="6">
    <location>
        <begin position="97"/>
        <end position="113"/>
    </location>
</feature>
<keyword evidence="3 6" id="KW-0812">Transmembrane</keyword>
<accession>A0A4Q6XCD5</accession>
<name>A0A4Q6XCD5_9GAMM</name>
<dbReference type="InterPro" id="IPR037185">
    <property type="entry name" value="EmrE-like"/>
</dbReference>
<keyword evidence="9" id="KW-1185">Reference proteome</keyword>
<evidence type="ECO:0000256" key="6">
    <source>
        <dbReference type="SAM" id="Phobius"/>
    </source>
</evidence>
<feature type="transmembrane region" description="Helical" evidence="6">
    <location>
        <begin position="32"/>
        <end position="52"/>
    </location>
</feature>
<evidence type="ECO:0000313" key="9">
    <source>
        <dbReference type="Proteomes" id="UP000292110"/>
    </source>
</evidence>
<evidence type="ECO:0000256" key="5">
    <source>
        <dbReference type="ARBA" id="ARBA00023136"/>
    </source>
</evidence>
<comment type="subcellular location">
    <subcellularLocation>
        <location evidence="1">Cell membrane</location>
        <topology evidence="1">Multi-pass membrane protein</topology>
    </subcellularLocation>
</comment>
<evidence type="ECO:0000256" key="1">
    <source>
        <dbReference type="ARBA" id="ARBA00004651"/>
    </source>
</evidence>
<dbReference type="EMBL" id="SGIM01000001">
    <property type="protein sequence ID" value="RZF56718.1"/>
    <property type="molecule type" value="Genomic_DNA"/>
</dbReference>
<feature type="transmembrane region" description="Helical" evidence="6">
    <location>
        <begin position="158"/>
        <end position="175"/>
    </location>
</feature>
<feature type="transmembrane region" description="Helical" evidence="6">
    <location>
        <begin position="215"/>
        <end position="235"/>
    </location>
</feature>
<evidence type="ECO:0000259" key="7">
    <source>
        <dbReference type="Pfam" id="PF00892"/>
    </source>
</evidence>
<keyword evidence="4 6" id="KW-1133">Transmembrane helix</keyword>
<dbReference type="PANTHER" id="PTHR42920:SF24">
    <property type="entry name" value="AROMATIC AMINO ACID EXPORTER YDDG"/>
    <property type="match status" value="1"/>
</dbReference>
<feature type="transmembrane region" description="Helical" evidence="6">
    <location>
        <begin position="270"/>
        <end position="288"/>
    </location>
</feature>
<dbReference type="AlphaFoldDB" id="A0A4Q6XCD5"/>
<feature type="transmembrane region" description="Helical" evidence="6">
    <location>
        <begin position="187"/>
        <end position="209"/>
    </location>
</feature>
<proteinExistence type="predicted"/>
<keyword evidence="5 6" id="KW-0472">Membrane</keyword>
<dbReference type="PANTHER" id="PTHR42920">
    <property type="entry name" value="OS03G0707200 PROTEIN-RELATED"/>
    <property type="match status" value="1"/>
</dbReference>
<sequence>MNSKKATLIGLLAIFLWSLIVALIKDVSSHFGAVGGAALIYTLASIFLFFSVGWSSLRTFPRTYLIWGSILFVAYEICLSLSIGYSNNNREAIEVGMVNYLWPTFTMVAAILFNQQKANFLIIPGFIISLLGICWVLGGEQGFDLIGMWQNIQNNPLSYGLAFIGTLLWAAYCTLTARIANGSNGITLFFILVAIVLWIKYLLMGGGAFQFEWQASIILLIAAAAMGFGYAAWNIGILHGNVTLLAGASYFIPVFSAFFAAILLNTPLSLSFWYGAFMVCLGSILCWMSTRAQHSHAEDV</sequence>
<comment type="caution">
    <text evidence="8">The sequence shown here is derived from an EMBL/GenBank/DDBJ whole genome shotgun (WGS) entry which is preliminary data.</text>
</comment>
<dbReference type="NCBIfam" id="NF008676">
    <property type="entry name" value="PRK11689.1"/>
    <property type="match status" value="1"/>
</dbReference>
<dbReference type="GO" id="GO:0005886">
    <property type="term" value="C:plasma membrane"/>
    <property type="evidence" value="ECO:0007669"/>
    <property type="project" value="UniProtKB-SubCell"/>
</dbReference>
<feature type="transmembrane region" description="Helical" evidence="6">
    <location>
        <begin position="120"/>
        <end position="138"/>
    </location>
</feature>
<dbReference type="RefSeq" id="WP_130160692.1">
    <property type="nucleotide sequence ID" value="NZ_SGIM01000001.1"/>
</dbReference>
<protein>
    <submittedName>
        <fullName evidence="8">Drug/metabolite DMT transporter permease</fullName>
    </submittedName>
</protein>
<dbReference type="InterPro" id="IPR000620">
    <property type="entry name" value="EamA_dom"/>
</dbReference>
<feature type="transmembrane region" description="Helical" evidence="6">
    <location>
        <begin position="242"/>
        <end position="264"/>
    </location>
</feature>
<evidence type="ECO:0000256" key="2">
    <source>
        <dbReference type="ARBA" id="ARBA00022475"/>
    </source>
</evidence>
<keyword evidence="2" id="KW-1003">Cell membrane</keyword>